<accession>A0ABR1DZJ6</accession>
<comment type="caution">
    <text evidence="1">The sequence shown here is derived from an EMBL/GenBank/DDBJ whole genome shotgun (WGS) entry which is preliminary data.</text>
</comment>
<dbReference type="Proteomes" id="UP001303046">
    <property type="component" value="Unassembled WGS sequence"/>
</dbReference>
<evidence type="ECO:0000313" key="2">
    <source>
        <dbReference type="Proteomes" id="UP001303046"/>
    </source>
</evidence>
<proteinExistence type="predicted"/>
<organism evidence="1 2">
    <name type="scientific">Necator americanus</name>
    <name type="common">Human hookworm</name>
    <dbReference type="NCBI Taxonomy" id="51031"/>
    <lineage>
        <taxon>Eukaryota</taxon>
        <taxon>Metazoa</taxon>
        <taxon>Ecdysozoa</taxon>
        <taxon>Nematoda</taxon>
        <taxon>Chromadorea</taxon>
        <taxon>Rhabditida</taxon>
        <taxon>Rhabditina</taxon>
        <taxon>Rhabditomorpha</taxon>
        <taxon>Strongyloidea</taxon>
        <taxon>Ancylostomatidae</taxon>
        <taxon>Bunostominae</taxon>
        <taxon>Necator</taxon>
    </lineage>
</organism>
<name>A0ABR1DZJ6_NECAM</name>
<evidence type="ECO:0000313" key="1">
    <source>
        <dbReference type="EMBL" id="KAK6755877.1"/>
    </source>
</evidence>
<keyword evidence="2" id="KW-1185">Reference proteome</keyword>
<reference evidence="1 2" key="1">
    <citation type="submission" date="2023-08" db="EMBL/GenBank/DDBJ databases">
        <title>A Necator americanus chromosomal reference genome.</title>
        <authorList>
            <person name="Ilik V."/>
            <person name="Petrzelkova K.J."/>
            <person name="Pardy F."/>
            <person name="Fuh T."/>
            <person name="Niatou-Singa F.S."/>
            <person name="Gouil Q."/>
            <person name="Baker L."/>
            <person name="Ritchie M.E."/>
            <person name="Jex A.R."/>
            <person name="Gazzola D."/>
            <person name="Li H."/>
            <person name="Toshio Fujiwara R."/>
            <person name="Zhan B."/>
            <person name="Aroian R.V."/>
            <person name="Pafco B."/>
            <person name="Schwarz E.M."/>
        </authorList>
    </citation>
    <scope>NUCLEOTIDE SEQUENCE [LARGE SCALE GENOMIC DNA]</scope>
    <source>
        <strain evidence="1 2">Aroian</strain>
        <tissue evidence="1">Whole animal</tissue>
    </source>
</reference>
<gene>
    <name evidence="1" type="primary">Necator_chrV.g19125</name>
    <name evidence="1" type="ORF">RB195_014333</name>
</gene>
<dbReference type="EMBL" id="JAVFWL010000005">
    <property type="protein sequence ID" value="KAK6755877.1"/>
    <property type="molecule type" value="Genomic_DNA"/>
</dbReference>
<protein>
    <submittedName>
        <fullName evidence="1">Uncharacterized protein</fullName>
    </submittedName>
</protein>
<sequence>MRLCRFSFWIQSDRWKVENSLYQGESDYAQAGAQALIMVVRLAHSIYKAIRERTNIQDVTIYSDSKIAPSWTAAVPAQISAGVPV</sequence>